<evidence type="ECO:0000313" key="2">
    <source>
        <dbReference type="EMBL" id="GAA3237385.1"/>
    </source>
</evidence>
<sequence length="149" mass="15611">MKMLPRKAVIAVAAAVTLAVALAGFLFVRHGSADESTAKPKRKYFAPAVPTSEPPSEEATPEVLDLGTPSEAPRPEDTAAPEKEGTDGCDRAYGGGAGVCVPWNFPAEVTTAKARCAFLKKIGVTKATVPGRDRHGLDPDHNKIACDTL</sequence>
<feature type="region of interest" description="Disordered" evidence="1">
    <location>
        <begin position="38"/>
        <end position="91"/>
    </location>
</feature>
<accession>A0ABP6QLC3</accession>
<protein>
    <recommendedName>
        <fullName evidence="4">Excalibur calcium-binding domain-containing protein</fullName>
    </recommendedName>
</protein>
<evidence type="ECO:0000313" key="3">
    <source>
        <dbReference type="Proteomes" id="UP001501237"/>
    </source>
</evidence>
<comment type="caution">
    <text evidence="2">The sequence shown here is derived from an EMBL/GenBank/DDBJ whole genome shotgun (WGS) entry which is preliminary data.</text>
</comment>
<feature type="compositionally biased region" description="Basic and acidic residues" evidence="1">
    <location>
        <begin position="73"/>
        <end position="90"/>
    </location>
</feature>
<name>A0ABP6QLC3_9ACTN</name>
<keyword evidence="3" id="KW-1185">Reference proteome</keyword>
<evidence type="ECO:0008006" key="4">
    <source>
        <dbReference type="Google" id="ProtNLM"/>
    </source>
</evidence>
<organism evidence="2 3">
    <name type="scientific">Actinocorallia longicatena</name>
    <dbReference type="NCBI Taxonomy" id="111803"/>
    <lineage>
        <taxon>Bacteria</taxon>
        <taxon>Bacillati</taxon>
        <taxon>Actinomycetota</taxon>
        <taxon>Actinomycetes</taxon>
        <taxon>Streptosporangiales</taxon>
        <taxon>Thermomonosporaceae</taxon>
        <taxon>Actinocorallia</taxon>
    </lineage>
</organism>
<dbReference type="EMBL" id="BAAAUV010000032">
    <property type="protein sequence ID" value="GAA3237385.1"/>
    <property type="molecule type" value="Genomic_DNA"/>
</dbReference>
<proteinExistence type="predicted"/>
<dbReference type="Proteomes" id="UP001501237">
    <property type="component" value="Unassembled WGS sequence"/>
</dbReference>
<reference evidence="3" key="1">
    <citation type="journal article" date="2019" name="Int. J. Syst. Evol. Microbiol.">
        <title>The Global Catalogue of Microorganisms (GCM) 10K type strain sequencing project: providing services to taxonomists for standard genome sequencing and annotation.</title>
        <authorList>
            <consortium name="The Broad Institute Genomics Platform"/>
            <consortium name="The Broad Institute Genome Sequencing Center for Infectious Disease"/>
            <person name="Wu L."/>
            <person name="Ma J."/>
        </authorList>
    </citation>
    <scope>NUCLEOTIDE SEQUENCE [LARGE SCALE GENOMIC DNA]</scope>
    <source>
        <strain evidence="3">JCM 9377</strain>
    </source>
</reference>
<evidence type="ECO:0000256" key="1">
    <source>
        <dbReference type="SAM" id="MobiDB-lite"/>
    </source>
</evidence>
<gene>
    <name evidence="2" type="ORF">GCM10010468_72270</name>
</gene>
<dbReference type="RefSeq" id="WP_344837721.1">
    <property type="nucleotide sequence ID" value="NZ_BAAAUV010000032.1"/>
</dbReference>